<sequence length="303" mass="31373">METDAAAVRIVEVGPRDGLQNEKQALPVATRVEFVQKLVAAGLKSIEVGSFVSPKWVPQMSGSDEVLRRLPVAAGVRYTALVPNLKGFEAALASGCKEIAVFAAASESFSRRNINCSVSESIVRFRPVAELAKAHGIALRGYVSCVMGCPYEGDIAPSAVASVAAQLHALGCHEISLGDTIGAGSPRQTRELIRACAAELPLAVLAGHFHDTYGMAVANVDAALNAGVTVFDASVSGLGGCPYSPGATGNVATEELVYLFERLGISTGIDLDKLIDAGRFIDAQLGRSSASKVAVARSSAAAC</sequence>
<evidence type="ECO:0000256" key="3">
    <source>
        <dbReference type="ARBA" id="ARBA00023239"/>
    </source>
</evidence>
<dbReference type="PANTHER" id="PTHR42738">
    <property type="entry name" value="HYDROXYMETHYLGLUTARYL-COA LYASE"/>
    <property type="match status" value="1"/>
</dbReference>
<dbReference type="CDD" id="cd07938">
    <property type="entry name" value="DRE_TIM_HMGL"/>
    <property type="match status" value="1"/>
</dbReference>
<organism evidence="5 6">
    <name type="scientific">Herbaspirillum lusitanum</name>
    <dbReference type="NCBI Taxonomy" id="213312"/>
    <lineage>
        <taxon>Bacteria</taxon>
        <taxon>Pseudomonadati</taxon>
        <taxon>Pseudomonadota</taxon>
        <taxon>Betaproteobacteria</taxon>
        <taxon>Burkholderiales</taxon>
        <taxon>Oxalobacteraceae</taxon>
        <taxon>Herbaspirillum</taxon>
    </lineage>
</organism>
<evidence type="ECO:0000256" key="1">
    <source>
        <dbReference type="ARBA" id="ARBA00009405"/>
    </source>
</evidence>
<dbReference type="NCBIfam" id="NF004283">
    <property type="entry name" value="PRK05692.1"/>
    <property type="match status" value="1"/>
</dbReference>
<protein>
    <submittedName>
        <fullName evidence="5">Hydroxymethylglutaryl-CoA lyase</fullName>
    </submittedName>
</protein>
<dbReference type="RefSeq" id="WP_408155768.1">
    <property type="nucleotide sequence ID" value="NZ_JAQQFM010000003.1"/>
</dbReference>
<dbReference type="GO" id="GO:0016829">
    <property type="term" value="F:lyase activity"/>
    <property type="evidence" value="ECO:0007669"/>
    <property type="project" value="UniProtKB-KW"/>
</dbReference>
<dbReference type="SUPFAM" id="SSF51569">
    <property type="entry name" value="Aldolase"/>
    <property type="match status" value="1"/>
</dbReference>
<comment type="similarity">
    <text evidence="1">Belongs to the HMG-CoA lyase family.</text>
</comment>
<keyword evidence="3 5" id="KW-0456">Lyase</keyword>
<keyword evidence="2" id="KW-0479">Metal-binding</keyword>
<comment type="caution">
    <text evidence="5">The sequence shown here is derived from an EMBL/GenBank/DDBJ whole genome shotgun (WGS) entry which is preliminary data.</text>
</comment>
<dbReference type="InterPro" id="IPR013785">
    <property type="entry name" value="Aldolase_TIM"/>
</dbReference>
<dbReference type="EMBL" id="JAQQFM010000003">
    <property type="protein sequence ID" value="MFL9923781.1"/>
    <property type="molecule type" value="Genomic_DNA"/>
</dbReference>
<proteinExistence type="inferred from homology"/>
<dbReference type="InterPro" id="IPR000891">
    <property type="entry name" value="PYR_CT"/>
</dbReference>
<dbReference type="Gene3D" id="3.20.20.70">
    <property type="entry name" value="Aldolase class I"/>
    <property type="match status" value="1"/>
</dbReference>
<evidence type="ECO:0000259" key="4">
    <source>
        <dbReference type="PROSITE" id="PS50991"/>
    </source>
</evidence>
<name>A0ABW9A4H6_9BURK</name>
<evidence type="ECO:0000313" key="5">
    <source>
        <dbReference type="EMBL" id="MFL9923781.1"/>
    </source>
</evidence>
<accession>A0ABW9A4H6</accession>
<evidence type="ECO:0000313" key="6">
    <source>
        <dbReference type="Proteomes" id="UP001629246"/>
    </source>
</evidence>
<dbReference type="Proteomes" id="UP001629246">
    <property type="component" value="Unassembled WGS sequence"/>
</dbReference>
<dbReference type="InterPro" id="IPR043594">
    <property type="entry name" value="HMGL"/>
</dbReference>
<evidence type="ECO:0000256" key="2">
    <source>
        <dbReference type="ARBA" id="ARBA00022723"/>
    </source>
</evidence>
<dbReference type="PANTHER" id="PTHR42738:SF7">
    <property type="entry name" value="HYDROXYMETHYLGLUTARYL-COA LYASE"/>
    <property type="match status" value="1"/>
</dbReference>
<keyword evidence="6" id="KW-1185">Reference proteome</keyword>
<gene>
    <name evidence="5" type="ORF">PQR62_05890</name>
</gene>
<dbReference type="PROSITE" id="PS50991">
    <property type="entry name" value="PYR_CT"/>
    <property type="match status" value="1"/>
</dbReference>
<dbReference type="Pfam" id="PF00682">
    <property type="entry name" value="HMGL-like"/>
    <property type="match status" value="1"/>
</dbReference>
<reference evidence="5 6" key="1">
    <citation type="journal article" date="2024" name="Chem. Sci.">
        <title>Discovery of megapolipeptins by genome mining of a Burkholderiales bacteria collection.</title>
        <authorList>
            <person name="Paulo B.S."/>
            <person name="Recchia M.J.J."/>
            <person name="Lee S."/>
            <person name="Fergusson C.H."/>
            <person name="Romanowski S.B."/>
            <person name="Hernandez A."/>
            <person name="Krull N."/>
            <person name="Liu D.Y."/>
            <person name="Cavanagh H."/>
            <person name="Bos A."/>
            <person name="Gray C.A."/>
            <person name="Murphy B.T."/>
            <person name="Linington R.G."/>
            <person name="Eustaquio A.S."/>
        </authorList>
    </citation>
    <scope>NUCLEOTIDE SEQUENCE [LARGE SCALE GENOMIC DNA]</scope>
    <source>
        <strain evidence="5 6">RL21-008-BIB-A</strain>
    </source>
</reference>
<feature type="domain" description="Pyruvate carboxyltransferase" evidence="4">
    <location>
        <begin position="8"/>
        <end position="275"/>
    </location>
</feature>